<dbReference type="EMBL" id="JBBJBU010000006">
    <property type="protein sequence ID" value="KAK7204921.1"/>
    <property type="molecule type" value="Genomic_DNA"/>
</dbReference>
<keyword evidence="6" id="KW-1185">Reference proteome</keyword>
<evidence type="ECO:0000256" key="1">
    <source>
        <dbReference type="ARBA" id="ARBA00001947"/>
    </source>
</evidence>
<protein>
    <submittedName>
        <fullName evidence="5">Adenosine deaminase</fullName>
    </submittedName>
</protein>
<dbReference type="SUPFAM" id="SSF51556">
    <property type="entry name" value="Metallo-dependent hydrolases"/>
    <property type="match status" value="1"/>
</dbReference>
<dbReference type="PANTHER" id="PTHR43114:SF7">
    <property type="entry name" value="ADENOSINE DEAMINASE DOMAIN-CONTAINING PROTEIN"/>
    <property type="match status" value="1"/>
</dbReference>
<dbReference type="InterPro" id="IPR006330">
    <property type="entry name" value="Ado/ade_deaminase"/>
</dbReference>
<evidence type="ECO:0000313" key="6">
    <source>
        <dbReference type="Proteomes" id="UP001498771"/>
    </source>
</evidence>
<comment type="caution">
    <text evidence="5">The sequence shown here is derived from an EMBL/GenBank/DDBJ whole genome shotgun (WGS) entry which is preliminary data.</text>
</comment>
<keyword evidence="3" id="KW-0378">Hydrolase</keyword>
<dbReference type="RefSeq" id="XP_064767954.1">
    <property type="nucleotide sequence ID" value="XM_064912630.1"/>
</dbReference>
<accession>A0ABR1F4Z5</accession>
<evidence type="ECO:0000256" key="2">
    <source>
        <dbReference type="ARBA" id="ARBA00022723"/>
    </source>
</evidence>
<evidence type="ECO:0000259" key="4">
    <source>
        <dbReference type="Pfam" id="PF00962"/>
    </source>
</evidence>
<organism evidence="5 6">
    <name type="scientific">Myxozyma melibiosi</name>
    <dbReference type="NCBI Taxonomy" id="54550"/>
    <lineage>
        <taxon>Eukaryota</taxon>
        <taxon>Fungi</taxon>
        <taxon>Dikarya</taxon>
        <taxon>Ascomycota</taxon>
        <taxon>Saccharomycotina</taxon>
        <taxon>Lipomycetes</taxon>
        <taxon>Lipomycetales</taxon>
        <taxon>Lipomycetaceae</taxon>
        <taxon>Myxozyma</taxon>
    </lineage>
</organism>
<dbReference type="Pfam" id="PF00962">
    <property type="entry name" value="A_deaminase"/>
    <property type="match status" value="2"/>
</dbReference>
<feature type="domain" description="Adenosine deaminase" evidence="4">
    <location>
        <begin position="9"/>
        <end position="216"/>
    </location>
</feature>
<name>A0ABR1F4Z5_9ASCO</name>
<dbReference type="Proteomes" id="UP001498771">
    <property type="component" value="Unassembled WGS sequence"/>
</dbReference>
<dbReference type="InterPro" id="IPR001365">
    <property type="entry name" value="A_deaminase_dom"/>
</dbReference>
<dbReference type="GeneID" id="90038142"/>
<dbReference type="PANTHER" id="PTHR43114">
    <property type="entry name" value="ADENINE DEAMINASE"/>
    <property type="match status" value="1"/>
</dbReference>
<dbReference type="InterPro" id="IPR032466">
    <property type="entry name" value="Metal_Hydrolase"/>
</dbReference>
<proteinExistence type="predicted"/>
<feature type="domain" description="Adenosine deaminase" evidence="4">
    <location>
        <begin position="254"/>
        <end position="369"/>
    </location>
</feature>
<evidence type="ECO:0000256" key="3">
    <source>
        <dbReference type="ARBA" id="ARBA00022801"/>
    </source>
</evidence>
<reference evidence="5 6" key="1">
    <citation type="submission" date="2024-03" db="EMBL/GenBank/DDBJ databases">
        <title>Genome-scale model development and genomic sequencing of the oleaginous clade Lipomyces.</title>
        <authorList>
            <consortium name="Lawrence Berkeley National Laboratory"/>
            <person name="Czajka J.J."/>
            <person name="Han Y."/>
            <person name="Kim J."/>
            <person name="Mondo S.J."/>
            <person name="Hofstad B.A."/>
            <person name="Robles A."/>
            <person name="Haridas S."/>
            <person name="Riley R."/>
            <person name="LaButti K."/>
            <person name="Pangilinan J."/>
            <person name="Andreopoulos W."/>
            <person name="Lipzen A."/>
            <person name="Yan J."/>
            <person name="Wang M."/>
            <person name="Ng V."/>
            <person name="Grigoriev I.V."/>
            <person name="Spatafora J.W."/>
            <person name="Magnuson J.K."/>
            <person name="Baker S.E."/>
            <person name="Pomraning K.R."/>
        </authorList>
    </citation>
    <scope>NUCLEOTIDE SEQUENCE [LARGE SCALE GENOMIC DNA]</scope>
    <source>
        <strain evidence="5 6">Phaff 52-87</strain>
    </source>
</reference>
<gene>
    <name evidence="5" type="ORF">BZA70DRAFT_278691</name>
</gene>
<sequence length="379" mass="42723">MDCFIHALPKCEHHVHLEGTLSPAHRLLCAQRNNIALPNNISSLSVLEKELYPADYDYEEGQDGSDYLREFLANYYGAMEVLITPEDFRGMAAEYIERARKMNVRYAEVFFDPQAHTSRGVPLETVMQGLLQAREDEKKLHEGKPDYVRIEYILCFLRDMSADSAIETWKAAVNGGYLKDIIGVGLDSDEDGHPPQKFDEVFEAARKAGLKITAHCDVDQPGCHANIAYVATKLGGPRNHDGPTELFLTPKYDAGADRIDHGLNCADNPELLELIKKSNLGLTLCPMGYSKHLGPESVFRKLELIKQTGIPFCLNSDDPAYMCRYKEKVVIDVQGKTGWTMEEIAACEINAIHMSWTKDLEFKKDFVAEVERVLKEFSK</sequence>
<keyword evidence="2" id="KW-0479">Metal-binding</keyword>
<comment type="cofactor">
    <cofactor evidence="1">
        <name>Zn(2+)</name>
        <dbReference type="ChEBI" id="CHEBI:29105"/>
    </cofactor>
</comment>
<dbReference type="Gene3D" id="3.20.20.140">
    <property type="entry name" value="Metal-dependent hydrolases"/>
    <property type="match status" value="1"/>
</dbReference>
<evidence type="ECO:0000313" key="5">
    <source>
        <dbReference type="EMBL" id="KAK7204921.1"/>
    </source>
</evidence>